<keyword evidence="1" id="KW-0812">Transmembrane</keyword>
<dbReference type="InterPro" id="IPR031584">
    <property type="entry name" value="Put_ABC_export"/>
</dbReference>
<keyword evidence="1" id="KW-1133">Transmembrane helix</keyword>
<dbReference type="AlphaFoldDB" id="A0A9X4JW09"/>
<feature type="transmembrane region" description="Helical" evidence="1">
    <location>
        <begin position="67"/>
        <end position="86"/>
    </location>
</feature>
<accession>A0A9X4JW09</accession>
<comment type="caution">
    <text evidence="2">The sequence shown here is derived from an EMBL/GenBank/DDBJ whole genome shotgun (WGS) entry which is preliminary data.</text>
</comment>
<dbReference type="Proteomes" id="UP001154312">
    <property type="component" value="Unassembled WGS sequence"/>
</dbReference>
<dbReference type="Pfam" id="PF16962">
    <property type="entry name" value="ABC_export"/>
    <property type="match status" value="1"/>
</dbReference>
<dbReference type="RefSeq" id="WP_277443704.1">
    <property type="nucleotide sequence ID" value="NZ_JAKOAV010000013.1"/>
</dbReference>
<keyword evidence="1" id="KW-0472">Membrane</keyword>
<proteinExistence type="predicted"/>
<dbReference type="EMBL" id="JAKOAV010000013">
    <property type="protein sequence ID" value="MDF9408382.1"/>
    <property type="molecule type" value="Genomic_DNA"/>
</dbReference>
<gene>
    <name evidence="2" type="ORF">L7E55_08430</name>
</gene>
<sequence>MHDYAVLLRYDVLKLKNYILEIRRNPKKLVSYFLFVAWIALIMFPAIKHSGQRAFTVTADTANIILAVYTLFTGSIMFASFFSSLVKLSYSFQMRDVNLLFPSPLEPNHILLSLNVVCGTLACRHSCSNCRGSGGLVDT</sequence>
<keyword evidence="3" id="KW-1185">Reference proteome</keyword>
<feature type="transmembrane region" description="Helical" evidence="1">
    <location>
        <begin position="29"/>
        <end position="47"/>
    </location>
</feature>
<organism evidence="2 3">
    <name type="scientific">Pelotomaculum isophthalicicum JI</name>
    <dbReference type="NCBI Taxonomy" id="947010"/>
    <lineage>
        <taxon>Bacteria</taxon>
        <taxon>Bacillati</taxon>
        <taxon>Bacillota</taxon>
        <taxon>Clostridia</taxon>
        <taxon>Eubacteriales</taxon>
        <taxon>Desulfotomaculaceae</taxon>
        <taxon>Pelotomaculum</taxon>
    </lineage>
</organism>
<evidence type="ECO:0000313" key="3">
    <source>
        <dbReference type="Proteomes" id="UP001154312"/>
    </source>
</evidence>
<name>A0A9X4JW09_9FIRM</name>
<reference evidence="2" key="1">
    <citation type="submission" date="2022-02" db="EMBL/GenBank/DDBJ databases">
        <authorList>
            <person name="Leng L."/>
        </authorList>
    </citation>
    <scope>NUCLEOTIDE SEQUENCE</scope>
    <source>
        <strain evidence="2">JI</strain>
    </source>
</reference>
<evidence type="ECO:0000313" key="2">
    <source>
        <dbReference type="EMBL" id="MDF9408382.1"/>
    </source>
</evidence>
<evidence type="ECO:0000256" key="1">
    <source>
        <dbReference type="SAM" id="Phobius"/>
    </source>
</evidence>
<protein>
    <submittedName>
        <fullName evidence="2">ABC exporter domain-containing protein</fullName>
    </submittedName>
</protein>